<accession>A0A0T7G2U3</accession>
<evidence type="ECO:0000256" key="1">
    <source>
        <dbReference type="SAM" id="MobiDB-lite"/>
    </source>
</evidence>
<feature type="region of interest" description="Disordered" evidence="1">
    <location>
        <begin position="53"/>
        <end position="91"/>
    </location>
</feature>
<name>A0A0T7G2U3_NEOGA</name>
<reference evidence="2 3" key="1">
    <citation type="submission" date="2014-08" db="EMBL/GenBank/DDBJ databases">
        <authorList>
            <person name="Chen Y.-H."/>
        </authorList>
    </citation>
    <scope>NUCLEOTIDE SEQUENCE [LARGE SCALE GENOMIC DNA]</scope>
</reference>
<protein>
    <submittedName>
        <fullName evidence="2">Uncharacterized protein</fullName>
    </submittedName>
</protein>
<dbReference type="RefSeq" id="WP_046669656.1">
    <property type="nucleotide sequence ID" value="NZ_CCRH01000037.1"/>
</dbReference>
<evidence type="ECO:0000313" key="2">
    <source>
        <dbReference type="EMBL" id="CDZ41596.1"/>
    </source>
</evidence>
<evidence type="ECO:0000313" key="3">
    <source>
        <dbReference type="Proteomes" id="UP000046176"/>
    </source>
</evidence>
<dbReference type="EMBL" id="CCRH01000037">
    <property type="protein sequence ID" value="CDZ41596.1"/>
    <property type="molecule type" value="Genomic_DNA"/>
</dbReference>
<dbReference type="AlphaFoldDB" id="A0A0T7G2U3"/>
<dbReference type="Proteomes" id="UP000046176">
    <property type="component" value="Unassembled WGS sequence"/>
</dbReference>
<sequence length="103" mass="10936">MIRYTSQAQPDASPLADKRFTAHVATSPDPLEPTAALTAVPLLEAELRAIAMPTPEPLELSSELPPKKASKRPTGAATKRKTTSTPAIHEAGPMPVLMLNLDV</sequence>
<proteinExistence type="predicted"/>
<gene>
    <name evidence="2" type="ORF">NGAL_HAMBI1145_59710</name>
</gene>
<organism evidence="2 3">
    <name type="scientific">Neorhizobium galegae bv. officinalis</name>
    <dbReference type="NCBI Taxonomy" id="323656"/>
    <lineage>
        <taxon>Bacteria</taxon>
        <taxon>Pseudomonadati</taxon>
        <taxon>Pseudomonadota</taxon>
        <taxon>Alphaproteobacteria</taxon>
        <taxon>Hyphomicrobiales</taxon>
        <taxon>Rhizobiaceae</taxon>
        <taxon>Rhizobium/Agrobacterium group</taxon>
        <taxon>Neorhizobium</taxon>
    </lineage>
</organism>